<accession>A0A947GFV3</accession>
<dbReference type="InterPro" id="IPR021874">
    <property type="entry name" value="Phage_Mu_Gp27"/>
</dbReference>
<reference evidence="1 2" key="1">
    <citation type="submission" date="2021-06" db="EMBL/GenBank/DDBJ databases">
        <authorList>
            <person name="Grouzdev D.S."/>
            <person name="Koziaeva V."/>
        </authorList>
    </citation>
    <scope>NUCLEOTIDE SEQUENCE [LARGE SCALE GENOMIC DNA]</scope>
    <source>
        <strain evidence="1 2">22</strain>
    </source>
</reference>
<comment type="caution">
    <text evidence="1">The sequence shown here is derived from an EMBL/GenBank/DDBJ whole genome shotgun (WGS) entry which is preliminary data.</text>
</comment>
<dbReference type="AlphaFoldDB" id="A0A947GFV3"/>
<protein>
    <submittedName>
        <fullName evidence="1">DUF3486 family protein</fullName>
    </submittedName>
</protein>
<name>A0A947GFV3_9HYPH</name>
<sequence>MSTGRGRLSSIELLGEDYDDVVLWAAGELRARNQLQIDILGEFNKRLQARAEEIGDDDFEPVSKSAFNRYAMRLAGIARRLEHTREISRVLTDRLQPGDTDTVTIALAEAIKTAVFEAIGEAGDAGMGMMDLKFAGDALKSAVTAQKHSSERRARLEAEAQRQAEAMAAQLAKRAADAVEKAATEAGLSAAAIAQLRRDFLGIRPAKPAESAGGGS</sequence>
<gene>
    <name evidence="1" type="ORF">KL771_27940</name>
</gene>
<evidence type="ECO:0000313" key="1">
    <source>
        <dbReference type="EMBL" id="MBT9293316.1"/>
    </source>
</evidence>
<dbReference type="Pfam" id="PF11985">
    <property type="entry name" value="Phage_Mu_Gp27"/>
    <property type="match status" value="1"/>
</dbReference>
<organism evidence="1 2">
    <name type="scientific">Prosthecodimorpha staleyi</name>
    <dbReference type="NCBI Taxonomy" id="2840188"/>
    <lineage>
        <taxon>Bacteria</taxon>
        <taxon>Pseudomonadati</taxon>
        <taxon>Pseudomonadota</taxon>
        <taxon>Alphaproteobacteria</taxon>
        <taxon>Hyphomicrobiales</taxon>
        <taxon>Ancalomicrobiaceae</taxon>
        <taxon>Prosthecodimorpha</taxon>
    </lineage>
</organism>
<evidence type="ECO:0000313" key="2">
    <source>
        <dbReference type="Proteomes" id="UP000766595"/>
    </source>
</evidence>
<dbReference type="RefSeq" id="WP_261971804.1">
    <property type="nucleotide sequence ID" value="NZ_JAHHZF010000031.1"/>
</dbReference>
<keyword evidence="2" id="KW-1185">Reference proteome</keyword>
<dbReference type="Proteomes" id="UP000766595">
    <property type="component" value="Unassembled WGS sequence"/>
</dbReference>
<dbReference type="EMBL" id="JAHHZF010000031">
    <property type="protein sequence ID" value="MBT9293316.1"/>
    <property type="molecule type" value="Genomic_DNA"/>
</dbReference>
<proteinExistence type="predicted"/>